<name>A0A369NVF6_9ACTN</name>
<gene>
    <name evidence="2" type="ORF">C1850_11020</name>
</gene>
<proteinExistence type="predicted"/>
<protein>
    <submittedName>
        <fullName evidence="2">Nitroreductase</fullName>
    </submittedName>
</protein>
<dbReference type="SUPFAM" id="SSF55469">
    <property type="entry name" value="FMN-dependent nitroreductase-like"/>
    <property type="match status" value="1"/>
</dbReference>
<dbReference type="InterPro" id="IPR029479">
    <property type="entry name" value="Nitroreductase"/>
</dbReference>
<feature type="domain" description="Nitroreductase" evidence="1">
    <location>
        <begin position="8"/>
        <end position="60"/>
    </location>
</feature>
<dbReference type="EMBL" id="PPUT01000042">
    <property type="protein sequence ID" value="RDC41396.1"/>
    <property type="molecule type" value="Genomic_DNA"/>
</dbReference>
<dbReference type="PANTHER" id="PTHR23026">
    <property type="entry name" value="NADPH NITROREDUCTASE"/>
    <property type="match status" value="1"/>
</dbReference>
<dbReference type="Proteomes" id="UP000253805">
    <property type="component" value="Unassembled WGS sequence"/>
</dbReference>
<dbReference type="GO" id="GO:0016491">
    <property type="term" value="F:oxidoreductase activity"/>
    <property type="evidence" value="ECO:0007669"/>
    <property type="project" value="InterPro"/>
</dbReference>
<dbReference type="InterPro" id="IPR050627">
    <property type="entry name" value="Nitroreductase/BluB"/>
</dbReference>
<dbReference type="InterPro" id="IPR000415">
    <property type="entry name" value="Nitroreductase-like"/>
</dbReference>
<reference evidence="2 3" key="1">
    <citation type="journal article" date="2018" name="Elife">
        <title>Discovery and characterization of a prevalent human gut bacterial enzyme sufficient for the inactivation of a family of plant toxins.</title>
        <authorList>
            <person name="Koppel N."/>
            <person name="Bisanz J.E."/>
            <person name="Pandelia M.E."/>
            <person name="Turnbaugh P.J."/>
            <person name="Balskus E.P."/>
        </authorList>
    </citation>
    <scope>NUCLEOTIDE SEQUENCE [LARGE SCALE GENOMIC DNA]</scope>
    <source>
        <strain evidence="2 3">OB21 GAM 11</strain>
    </source>
</reference>
<dbReference type="AlphaFoldDB" id="A0A369NVF6"/>
<sequence>MDVLDAMARRRSLRRYSGEPVPQALLDRILEAGLRSASGRSRRPWELIVVRGRAMLDDLAECREQGAAMLTGADAAIVVVADPTCADTWVEDCSIVMANMHLEAAASGVGSCWIQGRLRQAADGRSTHEFVANLLKVPAPYQLEAILSLGMPEAEAPRRPFDEALLGKVHWETF</sequence>
<evidence type="ECO:0000313" key="3">
    <source>
        <dbReference type="Proteomes" id="UP000253805"/>
    </source>
</evidence>
<feature type="domain" description="Nitroreductase" evidence="1">
    <location>
        <begin position="69"/>
        <end position="150"/>
    </location>
</feature>
<dbReference type="Gene3D" id="3.40.109.10">
    <property type="entry name" value="NADH Oxidase"/>
    <property type="match status" value="1"/>
</dbReference>
<evidence type="ECO:0000313" key="2">
    <source>
        <dbReference type="EMBL" id="RDC41396.1"/>
    </source>
</evidence>
<dbReference type="CDD" id="cd02151">
    <property type="entry name" value="nitroreductase"/>
    <property type="match status" value="1"/>
</dbReference>
<dbReference type="Pfam" id="PF00881">
    <property type="entry name" value="Nitroreductase"/>
    <property type="match status" value="2"/>
</dbReference>
<comment type="caution">
    <text evidence="2">The sequence shown here is derived from an EMBL/GenBank/DDBJ whole genome shotgun (WGS) entry which is preliminary data.</text>
</comment>
<dbReference type="PANTHER" id="PTHR23026:SF117">
    <property type="entry name" value="NITROREDUCTASE"/>
    <property type="match status" value="1"/>
</dbReference>
<evidence type="ECO:0000259" key="1">
    <source>
        <dbReference type="Pfam" id="PF00881"/>
    </source>
</evidence>
<organism evidence="2 3">
    <name type="scientific">Adlercreutzia equolifaciens subsp. celatus</name>
    <dbReference type="NCBI Taxonomy" id="394340"/>
    <lineage>
        <taxon>Bacteria</taxon>
        <taxon>Bacillati</taxon>
        <taxon>Actinomycetota</taxon>
        <taxon>Coriobacteriia</taxon>
        <taxon>Eggerthellales</taxon>
        <taxon>Eggerthellaceae</taxon>
        <taxon>Adlercreutzia</taxon>
    </lineage>
</organism>
<accession>A0A369NVF6</accession>